<sequence length="858" mass="87766">MPIQTRLTVLGPLGGHPTGSGSGTDVAVTAPEGTSLADVLGALATAAAPGSGVPGAVYCEGRRLDPRSTPLGHPPLVDGAVISLHRPADAPSRVTPPAARLMVVSGPDAGGVHLLHGGEIRVGRSAGADVPLDDPDVSRLHCVVNLAPDGSLTVADLGSTNGTTLDGVPVTADPVPLRPGALLRVGESALRIVTGDGPPEPVTDHAPALPGPEQTAAGRPARRWGRRRAGATASARPERTPLPEPPPGDWPDPAGVLLTAVESGPRLWENDPSGRPPFTVQVGTVPRAAGPLYPITVDLTAAGSLGLAGPGERLTGLARWVLAQLAVLHPPAVLEIVAVTPGLAREWSWLGWLPHLRPLRGQDCRLLLAFDRRQAAARLRELTERLAAPPERAPGGAGPSRRTVVLLDGDPGGSEQHEAVARLAAHGPQAGVHLLCLARTPPATPASPLADTLAAARRETPAVAACGTVGLLSGAMATTVRLVGPDGEPGAAATADAVSPAWAERFARSLAPHGQPAGAAPGAPSVLPDSCRLLDALSLSRVTPVALRERWARRSGLPLVLGTGPQGPVTVDPARSPGPVLVEGPPGSGRTELLCSMAVSLAAAASPADLALLLVEGSKDGLRPGAELPHTACHLDARDPVRMRAFAQSLRAELKRRAAVLGDREFTEHAVSGGVRRVVAPRPAGRSGEPPESTEPPMRTPVCGPLPRLVVLADDVEALLDPPLGAPGRQAAGSVIRALRAVAEEGNRLGVHLITTAEPGGRPAGLRIRLTGRPPGRAELLGKDGSLPVFQAGRVTGRIPRTATLRPTVVPLDWTRAGDPPARRPVRELGNGPTDVALLASAATRAAQPDQATAASLV</sequence>
<proteinExistence type="predicted"/>
<feature type="domain" description="FtsK" evidence="5">
    <location>
        <begin position="566"/>
        <end position="789"/>
    </location>
</feature>
<accession>A0ABP5B5N2</accession>
<keyword evidence="1" id="KW-0597">Phosphoprotein</keyword>
<feature type="domain" description="FHA" evidence="4">
    <location>
        <begin position="120"/>
        <end position="170"/>
    </location>
</feature>
<keyword evidence="2" id="KW-0067">ATP-binding</keyword>
<keyword evidence="7" id="KW-1185">Reference proteome</keyword>
<dbReference type="Pfam" id="PF00498">
    <property type="entry name" value="FHA"/>
    <property type="match status" value="1"/>
</dbReference>
<dbReference type="PROSITE" id="PS50006">
    <property type="entry name" value="FHA_DOMAIN"/>
    <property type="match status" value="1"/>
</dbReference>
<dbReference type="SUPFAM" id="SSF49879">
    <property type="entry name" value="SMAD/FHA domain"/>
    <property type="match status" value="1"/>
</dbReference>
<reference evidence="7" key="1">
    <citation type="journal article" date="2019" name="Int. J. Syst. Evol. Microbiol.">
        <title>The Global Catalogue of Microorganisms (GCM) 10K type strain sequencing project: providing services to taxonomists for standard genome sequencing and annotation.</title>
        <authorList>
            <consortium name="The Broad Institute Genomics Platform"/>
            <consortium name="The Broad Institute Genome Sequencing Center for Infectious Disease"/>
            <person name="Wu L."/>
            <person name="Ma J."/>
        </authorList>
    </citation>
    <scope>NUCLEOTIDE SEQUENCE [LARGE SCALE GENOMIC DNA]</scope>
    <source>
        <strain evidence="7">JCM 13581</strain>
    </source>
</reference>
<dbReference type="SMART" id="SM00240">
    <property type="entry name" value="FHA"/>
    <property type="match status" value="1"/>
</dbReference>
<evidence type="ECO:0000256" key="3">
    <source>
        <dbReference type="SAM" id="MobiDB-lite"/>
    </source>
</evidence>
<evidence type="ECO:0000313" key="6">
    <source>
        <dbReference type="EMBL" id="GAA1932291.1"/>
    </source>
</evidence>
<feature type="binding site" evidence="2">
    <location>
        <begin position="584"/>
        <end position="591"/>
    </location>
    <ligand>
        <name>ATP</name>
        <dbReference type="ChEBI" id="CHEBI:30616"/>
    </ligand>
</feature>
<evidence type="ECO:0000259" key="4">
    <source>
        <dbReference type="PROSITE" id="PS50006"/>
    </source>
</evidence>
<evidence type="ECO:0000256" key="2">
    <source>
        <dbReference type="PROSITE-ProRule" id="PRU00289"/>
    </source>
</evidence>
<dbReference type="Gene3D" id="3.40.50.300">
    <property type="entry name" value="P-loop containing nucleotide triphosphate hydrolases"/>
    <property type="match status" value="2"/>
</dbReference>
<dbReference type="EMBL" id="BAAAMJ010000068">
    <property type="protein sequence ID" value="GAA1932291.1"/>
    <property type="molecule type" value="Genomic_DNA"/>
</dbReference>
<dbReference type="InterPro" id="IPR000253">
    <property type="entry name" value="FHA_dom"/>
</dbReference>
<comment type="caution">
    <text evidence="6">The sequence shown here is derived from an EMBL/GenBank/DDBJ whole genome shotgun (WGS) entry which is preliminary data.</text>
</comment>
<keyword evidence="2" id="KW-0547">Nucleotide-binding</keyword>
<dbReference type="PANTHER" id="PTHR23308">
    <property type="entry name" value="NUCLEAR INHIBITOR OF PROTEIN PHOSPHATASE-1"/>
    <property type="match status" value="1"/>
</dbReference>
<evidence type="ECO:0000259" key="5">
    <source>
        <dbReference type="PROSITE" id="PS50901"/>
    </source>
</evidence>
<dbReference type="InterPro" id="IPR008984">
    <property type="entry name" value="SMAD_FHA_dom_sf"/>
</dbReference>
<feature type="compositionally biased region" description="Basic residues" evidence="3">
    <location>
        <begin position="220"/>
        <end position="229"/>
    </location>
</feature>
<evidence type="ECO:0000256" key="1">
    <source>
        <dbReference type="ARBA" id="ARBA00022553"/>
    </source>
</evidence>
<dbReference type="SUPFAM" id="SSF52540">
    <property type="entry name" value="P-loop containing nucleoside triphosphate hydrolases"/>
    <property type="match status" value="1"/>
</dbReference>
<organism evidence="6 7">
    <name type="scientific">Streptomyces sodiiphilus</name>
    <dbReference type="NCBI Taxonomy" id="226217"/>
    <lineage>
        <taxon>Bacteria</taxon>
        <taxon>Bacillati</taxon>
        <taxon>Actinomycetota</taxon>
        <taxon>Actinomycetes</taxon>
        <taxon>Kitasatosporales</taxon>
        <taxon>Streptomycetaceae</taxon>
        <taxon>Streptomyces</taxon>
    </lineage>
</organism>
<gene>
    <name evidence="6" type="ORF">GCM10009716_44380</name>
</gene>
<evidence type="ECO:0008006" key="8">
    <source>
        <dbReference type="Google" id="ProtNLM"/>
    </source>
</evidence>
<feature type="region of interest" description="Disordered" evidence="3">
    <location>
        <begin position="680"/>
        <end position="702"/>
    </location>
</feature>
<dbReference type="InterPro" id="IPR050923">
    <property type="entry name" value="Cell_Proc_Reg/RNA_Proc"/>
</dbReference>
<dbReference type="CDD" id="cd00060">
    <property type="entry name" value="FHA"/>
    <property type="match status" value="1"/>
</dbReference>
<dbReference type="Pfam" id="PF01580">
    <property type="entry name" value="FtsK_SpoIIIE"/>
    <property type="match status" value="1"/>
</dbReference>
<dbReference type="PROSITE" id="PS50901">
    <property type="entry name" value="FTSK"/>
    <property type="match status" value="1"/>
</dbReference>
<dbReference type="Gene3D" id="2.60.200.20">
    <property type="match status" value="1"/>
</dbReference>
<dbReference type="Proteomes" id="UP001501303">
    <property type="component" value="Unassembled WGS sequence"/>
</dbReference>
<dbReference type="InterPro" id="IPR002543">
    <property type="entry name" value="FtsK_dom"/>
</dbReference>
<evidence type="ECO:0000313" key="7">
    <source>
        <dbReference type="Proteomes" id="UP001501303"/>
    </source>
</evidence>
<name>A0ABP5B5N2_9ACTN</name>
<feature type="region of interest" description="Disordered" evidence="3">
    <location>
        <begin position="192"/>
        <end position="251"/>
    </location>
</feature>
<dbReference type="InterPro" id="IPR027417">
    <property type="entry name" value="P-loop_NTPase"/>
</dbReference>
<protein>
    <recommendedName>
        <fullName evidence="8">Cell division protein FtsK</fullName>
    </recommendedName>
</protein>